<dbReference type="Gene3D" id="1.25.40.20">
    <property type="entry name" value="Ankyrin repeat-containing domain"/>
    <property type="match status" value="1"/>
</dbReference>
<dbReference type="OrthoDB" id="303876at2759"/>
<dbReference type="OMA" id="IRDRICM"/>
<evidence type="ECO:0000313" key="2">
    <source>
        <dbReference type="Proteomes" id="UP000007800"/>
    </source>
</evidence>
<dbReference type="AlphaFoldDB" id="C5K7Z2"/>
<proteinExistence type="predicted"/>
<evidence type="ECO:0000313" key="1">
    <source>
        <dbReference type="EMBL" id="EER19677.1"/>
    </source>
</evidence>
<dbReference type="Proteomes" id="UP000007800">
    <property type="component" value="Unassembled WGS sequence"/>
</dbReference>
<keyword evidence="2" id="KW-1185">Reference proteome</keyword>
<dbReference type="InParanoid" id="C5K7Z2"/>
<dbReference type="Pfam" id="PF12796">
    <property type="entry name" value="Ank_2"/>
    <property type="match status" value="1"/>
</dbReference>
<reference evidence="1 2" key="1">
    <citation type="submission" date="2008-07" db="EMBL/GenBank/DDBJ databases">
        <authorList>
            <person name="El-Sayed N."/>
            <person name="Caler E."/>
            <person name="Inman J."/>
            <person name="Amedeo P."/>
            <person name="Hass B."/>
            <person name="Wortman J."/>
        </authorList>
    </citation>
    <scope>NUCLEOTIDE SEQUENCE [LARGE SCALE GENOMIC DNA]</scope>
    <source>
        <strain evidence="2">ATCC 50983 / TXsc</strain>
    </source>
</reference>
<name>C5K7Z2_PERM5</name>
<dbReference type="RefSeq" id="XP_002787881.1">
    <property type="nucleotide sequence ID" value="XM_002787835.1"/>
</dbReference>
<sequence>MALSIEPSNYRLIVAALARSDWRFRKEKITKLLKGGHLQRRFYPTNCRKDLLLRVDPICLKEFAAKQRGQCSTHRRSAFPMASCERESANSSILTRLVTRGDEGSLRRILKRIGDRLSTVDRVRAVESALAVQMVTAEMAACVCMVLDSHSMPALVKWSTPPGDTALHVASRFGHSLLVQRLMAALDDGDTMKALVNRRNLLGETAAHVALDGNHISIATMLVEKYGCNSRIADQAGRTVMSMMSRFKDKITSS</sequence>
<dbReference type="GeneID" id="9057668"/>
<dbReference type="InterPro" id="IPR002110">
    <property type="entry name" value="Ankyrin_rpt"/>
</dbReference>
<protein>
    <submittedName>
        <fullName evidence="1">Uncharacterized protein</fullName>
    </submittedName>
</protein>
<dbReference type="InterPro" id="IPR036770">
    <property type="entry name" value="Ankyrin_rpt-contain_sf"/>
</dbReference>
<dbReference type="SUPFAM" id="SSF48403">
    <property type="entry name" value="Ankyrin repeat"/>
    <property type="match status" value="1"/>
</dbReference>
<accession>C5K7Z2</accession>
<gene>
    <name evidence="1" type="ORF">Pmar_PMAR012665</name>
</gene>
<dbReference type="EMBL" id="GG671079">
    <property type="protein sequence ID" value="EER19677.1"/>
    <property type="molecule type" value="Genomic_DNA"/>
</dbReference>
<organism evidence="2">
    <name type="scientific">Perkinsus marinus (strain ATCC 50983 / TXsc)</name>
    <dbReference type="NCBI Taxonomy" id="423536"/>
    <lineage>
        <taxon>Eukaryota</taxon>
        <taxon>Sar</taxon>
        <taxon>Alveolata</taxon>
        <taxon>Perkinsozoa</taxon>
        <taxon>Perkinsea</taxon>
        <taxon>Perkinsida</taxon>
        <taxon>Perkinsidae</taxon>
        <taxon>Perkinsus</taxon>
    </lineage>
</organism>